<organism evidence="6 7">
    <name type="scientific">Bifidobacterium anseris</name>
    <dbReference type="NCBI Taxonomy" id="2020963"/>
    <lineage>
        <taxon>Bacteria</taxon>
        <taxon>Bacillati</taxon>
        <taxon>Actinomycetota</taxon>
        <taxon>Actinomycetes</taxon>
        <taxon>Bifidobacteriales</taxon>
        <taxon>Bifidobacteriaceae</taxon>
        <taxon>Bifidobacterium</taxon>
    </lineage>
</organism>
<dbReference type="InterPro" id="IPR042229">
    <property type="entry name" value="Listeria/Bacterioides_rpt_sf"/>
</dbReference>
<evidence type="ECO:0000313" key="7">
    <source>
        <dbReference type="Proteomes" id="UP000234935"/>
    </source>
</evidence>
<dbReference type="PROSITE" id="PS00018">
    <property type="entry name" value="EF_HAND_1"/>
    <property type="match status" value="1"/>
</dbReference>
<name>A0A2N5J015_9BIFI</name>
<evidence type="ECO:0000256" key="1">
    <source>
        <dbReference type="ARBA" id="ARBA00004196"/>
    </source>
</evidence>
<dbReference type="NCBIfam" id="TIGR02543">
    <property type="entry name" value="List_Bact_rpt"/>
    <property type="match status" value="1"/>
</dbReference>
<proteinExistence type="predicted"/>
<dbReference type="InterPro" id="IPR025875">
    <property type="entry name" value="Leu-rich_rpt_4"/>
</dbReference>
<dbReference type="GO" id="GO:0030313">
    <property type="term" value="C:cell envelope"/>
    <property type="evidence" value="ECO:0007669"/>
    <property type="project" value="UniProtKB-SubCell"/>
</dbReference>
<sequence>MKTAAITRATRRALGIALASALMMIPCTTGIAAETSVPIDAAHFPDPEFRAVIQQNDSDADGKLSSSELENTWDIDAGCYGDDSCGNITSAAGIEYFPNLAYLDLSGNQLKSIDLSHNTALRSLDLNSNQLSSLDLSQNTELTSLRLYSNQLRSVDLSHNTALSDLVLYSNQLSSLDLSRNTELTYLDLNSNQLSSLDVSRNPELTDLVLYDNQLSSLNLSRNTKLRSLPASGNQLKSIDLSHAPALYELSLSDNQLTSIDLSHNPALYELFASGNRLTTVDVSHNAALKTLALQDNLLTHLNLEGASKLDYLDLGNNSISTIDLSHNPALTSLNSENNLLTSIDLSCNTALESLNAADNRLTSIDLSHNTALDYLKLSNNQLTSVNLLPNTKLVDLYLDNNRLLYLSDIAESVQFWDFADQQFGPVTDVSLDLAKAAPGIDVSRISNVQDGALQGSALTPTNPEGIVFYDYQFSDAYDPMTVEIDFEVPSHTVVFDTNGGIGDTTVSVISGDTVDEPDTPTRDGYTFDGWYTAKAGGSKYDFSKPVTGDLTLYAHWTVKTAPTTITFRDVSSSTPHHEDIQWLADNGISTGWKMADGKYEFRGMSAVVRQDMAAFLRREAVKRGISDAKTWKPSAADWNTFKDVNRGTPHAEDILWLAHAGISTGWKESDGTSTFRGMSPVVRQDMAAFLRRLAKLGKKDGGVTPKTDFTDVSNATPHADDVRWLGGSGISTGYRNANGTWRFEGMTSVYRQDMAAFLHRLDNQLAK</sequence>
<keyword evidence="2" id="KW-0433">Leucine-rich repeat</keyword>
<dbReference type="InterPro" id="IPR018247">
    <property type="entry name" value="EF_Hand_1_Ca_BS"/>
</dbReference>
<dbReference type="InterPro" id="IPR032675">
    <property type="entry name" value="LRR_dom_sf"/>
</dbReference>
<dbReference type="InterPro" id="IPR052574">
    <property type="entry name" value="CDIRP"/>
</dbReference>
<reference evidence="6 7" key="1">
    <citation type="submission" date="2017-07" db="EMBL/GenBank/DDBJ databases">
        <title>Bifidobacterium novel species.</title>
        <authorList>
            <person name="Lugli G.A."/>
            <person name="Milani C."/>
            <person name="Duranti S."/>
            <person name="Mangifesta M."/>
        </authorList>
    </citation>
    <scope>NUCLEOTIDE SEQUENCE [LARGE SCALE GENOMIC DNA]</scope>
    <source>
        <strain evidence="7">Goo31D</strain>
    </source>
</reference>
<evidence type="ECO:0000256" key="2">
    <source>
        <dbReference type="ARBA" id="ARBA00022614"/>
    </source>
</evidence>
<accession>A0A2N5J015</accession>
<keyword evidence="3" id="KW-0677">Repeat</keyword>
<dbReference type="PANTHER" id="PTHR47566">
    <property type="match status" value="1"/>
</dbReference>
<keyword evidence="4" id="KW-0732">Signal</keyword>
<dbReference type="Proteomes" id="UP000234935">
    <property type="component" value="Unassembled WGS sequence"/>
</dbReference>
<protein>
    <submittedName>
        <fullName evidence="6">Internalin</fullName>
    </submittedName>
</protein>
<dbReference type="Gene3D" id="3.80.10.10">
    <property type="entry name" value="Ribonuclease Inhibitor"/>
    <property type="match status" value="2"/>
</dbReference>
<feature type="chain" id="PRO_5015001915" evidence="4">
    <location>
        <begin position="33"/>
        <end position="768"/>
    </location>
</feature>
<comment type="caution">
    <text evidence="6">The sequence shown here is derived from an EMBL/GenBank/DDBJ whole genome shotgun (WGS) entry which is preliminary data.</text>
</comment>
<comment type="subcellular location">
    <subcellularLocation>
        <location evidence="1">Cell envelope</location>
    </subcellularLocation>
</comment>
<evidence type="ECO:0000259" key="5">
    <source>
        <dbReference type="PROSITE" id="PS51272"/>
    </source>
</evidence>
<gene>
    <name evidence="6" type="ORF">CGZ88_0760</name>
</gene>
<dbReference type="Gene3D" id="2.60.40.4270">
    <property type="entry name" value="Listeria-Bacteroides repeat domain"/>
    <property type="match status" value="1"/>
</dbReference>
<dbReference type="SMART" id="SM00365">
    <property type="entry name" value="LRR_SD22"/>
    <property type="match status" value="10"/>
</dbReference>
<dbReference type="PROSITE" id="PS51272">
    <property type="entry name" value="SLH"/>
    <property type="match status" value="3"/>
</dbReference>
<dbReference type="RefSeq" id="WP_243390058.1">
    <property type="nucleotide sequence ID" value="NZ_NMYC01000002.1"/>
</dbReference>
<dbReference type="EMBL" id="NMYC01000002">
    <property type="protein sequence ID" value="PLS27543.1"/>
    <property type="molecule type" value="Genomic_DNA"/>
</dbReference>
<dbReference type="InterPro" id="IPR001119">
    <property type="entry name" value="SLH_dom"/>
</dbReference>
<feature type="domain" description="SLH" evidence="5">
    <location>
        <begin position="564"/>
        <end position="631"/>
    </location>
</feature>
<dbReference type="Pfam" id="PF12799">
    <property type="entry name" value="LRR_4"/>
    <property type="match status" value="1"/>
</dbReference>
<evidence type="ECO:0000313" key="6">
    <source>
        <dbReference type="EMBL" id="PLS27543.1"/>
    </source>
</evidence>
<dbReference type="InterPro" id="IPR013378">
    <property type="entry name" value="InlB-like_B-rpt"/>
</dbReference>
<dbReference type="InterPro" id="IPR001611">
    <property type="entry name" value="Leu-rich_rpt"/>
</dbReference>
<keyword evidence="7" id="KW-1185">Reference proteome</keyword>
<dbReference type="AlphaFoldDB" id="A0A2N5J015"/>
<evidence type="ECO:0000256" key="4">
    <source>
        <dbReference type="SAM" id="SignalP"/>
    </source>
</evidence>
<feature type="domain" description="SLH" evidence="5">
    <location>
        <begin position="706"/>
        <end position="768"/>
    </location>
</feature>
<dbReference type="GO" id="GO:0035591">
    <property type="term" value="F:signaling adaptor activity"/>
    <property type="evidence" value="ECO:0007669"/>
    <property type="project" value="TreeGrafter"/>
</dbReference>
<dbReference type="PROSITE" id="PS51450">
    <property type="entry name" value="LRR"/>
    <property type="match status" value="6"/>
</dbReference>
<evidence type="ECO:0000256" key="3">
    <source>
        <dbReference type="ARBA" id="ARBA00022737"/>
    </source>
</evidence>
<feature type="signal peptide" evidence="4">
    <location>
        <begin position="1"/>
        <end position="32"/>
    </location>
</feature>
<dbReference type="Pfam" id="PF09479">
    <property type="entry name" value="Flg_new"/>
    <property type="match status" value="1"/>
</dbReference>
<dbReference type="SUPFAM" id="SSF52058">
    <property type="entry name" value="L domain-like"/>
    <property type="match status" value="2"/>
</dbReference>
<dbReference type="PANTHER" id="PTHR47566:SF1">
    <property type="entry name" value="PROTEIN NUD1"/>
    <property type="match status" value="1"/>
</dbReference>
<feature type="domain" description="SLH" evidence="5">
    <location>
        <begin position="638"/>
        <end position="705"/>
    </location>
</feature>